<dbReference type="PANTHER" id="PTHR42879:SF2">
    <property type="entry name" value="3-OXOACYL-[ACYL-CARRIER-PROTEIN] REDUCTASE FABG"/>
    <property type="match status" value="1"/>
</dbReference>
<dbReference type="SMART" id="SM00822">
    <property type="entry name" value="PKS_KR"/>
    <property type="match status" value="1"/>
</dbReference>
<dbReference type="PROSITE" id="PS00061">
    <property type="entry name" value="ADH_SHORT"/>
    <property type="match status" value="1"/>
</dbReference>
<proteinExistence type="inferred from homology"/>
<organism evidence="14">
    <name type="scientific">Thermomicrobium roseum</name>
    <dbReference type="NCBI Taxonomy" id="500"/>
    <lineage>
        <taxon>Bacteria</taxon>
        <taxon>Pseudomonadati</taxon>
        <taxon>Thermomicrobiota</taxon>
        <taxon>Thermomicrobia</taxon>
        <taxon>Thermomicrobiales</taxon>
        <taxon>Thermomicrobiaceae</taxon>
        <taxon>Thermomicrobium</taxon>
    </lineage>
</organism>
<feature type="binding site" evidence="11">
    <location>
        <position position="92"/>
    </location>
    <ligand>
        <name>NADP(+)</name>
        <dbReference type="ChEBI" id="CHEBI:58349"/>
    </ligand>
</feature>
<evidence type="ECO:0000256" key="1">
    <source>
        <dbReference type="ARBA" id="ARBA00005194"/>
    </source>
</evidence>
<reference evidence="14" key="1">
    <citation type="journal article" date="2020" name="mSystems">
        <title>Genome- and Community-Level Interaction Insights into Carbon Utilization and Element Cycling Functions of Hydrothermarchaeota in Hydrothermal Sediment.</title>
        <authorList>
            <person name="Zhou Z."/>
            <person name="Liu Y."/>
            <person name="Xu W."/>
            <person name="Pan J."/>
            <person name="Luo Z.H."/>
            <person name="Li M."/>
        </authorList>
    </citation>
    <scope>NUCLEOTIDE SEQUENCE [LARGE SCALE GENOMIC DNA]</scope>
    <source>
        <strain evidence="14">SpSt-222</strain>
    </source>
</reference>
<sequence>METTSERGAAIVTGAVRGIGRATALRLARDGFKVVVNYRGEAELANALVEEIMAAGGTAMAYRADVTDPEQVGAMIQAAIDQFGRLDALVNNAGITRDTLLLRMRDEDWHAVLETNLTSVFYCCRAALRPMLRQRYGRIVNVSSVVGLVGNVGQTNYAAAKAGIIGFTKALAREVASRGITANVVAPGFIQTRLTEVLPTELQQKILEQIPVGYYGTPEDVAEAIAFLVSPAARYITGAVLAVDGGLFMAS</sequence>
<protein>
    <recommendedName>
        <fullName evidence="3 12">3-oxoacyl-[acyl-carrier-protein] reductase</fullName>
        <ecNumber evidence="3 12">1.1.1.100</ecNumber>
    </recommendedName>
</protein>
<dbReference type="AlphaFoldDB" id="A0A7C1K398"/>
<evidence type="ECO:0000256" key="5">
    <source>
        <dbReference type="ARBA" id="ARBA00022832"/>
    </source>
</evidence>
<keyword evidence="5 12" id="KW-0276">Fatty acid metabolism</keyword>
<dbReference type="SUPFAM" id="SSF51735">
    <property type="entry name" value="NAD(P)-binding Rossmann-fold domains"/>
    <property type="match status" value="1"/>
</dbReference>
<comment type="similarity">
    <text evidence="2 12">Belongs to the short-chain dehydrogenases/reductases (SDR) family.</text>
</comment>
<evidence type="ECO:0000256" key="8">
    <source>
        <dbReference type="ARBA" id="ARBA00023098"/>
    </source>
</evidence>
<feature type="active site" description="Proton acceptor" evidence="10">
    <location>
        <position position="157"/>
    </location>
</feature>
<feature type="binding site" evidence="11">
    <location>
        <begin position="157"/>
        <end position="161"/>
    </location>
    <ligand>
        <name>NADP(+)</name>
        <dbReference type="ChEBI" id="CHEBI:58349"/>
    </ligand>
</feature>
<comment type="function">
    <text evidence="12">Catalyzes the NADPH-dependent reduction of beta-ketoacyl-ACP substrates to beta-hydroxyacyl-ACP products, the first reductive step in the elongation cycle of fatty acid biosynthesis.</text>
</comment>
<evidence type="ECO:0000256" key="3">
    <source>
        <dbReference type="ARBA" id="ARBA00012948"/>
    </source>
</evidence>
<dbReference type="PRINTS" id="PR00080">
    <property type="entry name" value="SDRFAMILY"/>
</dbReference>
<keyword evidence="7 12" id="KW-0560">Oxidoreductase</keyword>
<evidence type="ECO:0000256" key="6">
    <source>
        <dbReference type="ARBA" id="ARBA00022857"/>
    </source>
</evidence>
<evidence type="ECO:0000256" key="7">
    <source>
        <dbReference type="ARBA" id="ARBA00023002"/>
    </source>
</evidence>
<dbReference type="NCBIfam" id="TIGR01830">
    <property type="entry name" value="3oxo_ACP_reduc"/>
    <property type="match status" value="1"/>
</dbReference>
<dbReference type="NCBIfam" id="NF009466">
    <property type="entry name" value="PRK12826.1-2"/>
    <property type="match status" value="1"/>
</dbReference>
<comment type="subunit">
    <text evidence="12">Homotetramer.</text>
</comment>
<evidence type="ECO:0000256" key="2">
    <source>
        <dbReference type="ARBA" id="ARBA00006484"/>
    </source>
</evidence>
<evidence type="ECO:0000256" key="4">
    <source>
        <dbReference type="ARBA" id="ARBA00022516"/>
    </source>
</evidence>
<dbReference type="GO" id="GO:0030497">
    <property type="term" value="P:fatty acid elongation"/>
    <property type="evidence" value="ECO:0007669"/>
    <property type="project" value="UniProtKB-ARBA"/>
</dbReference>
<dbReference type="InterPro" id="IPR036291">
    <property type="entry name" value="NAD(P)-bd_dom_sf"/>
</dbReference>
<keyword evidence="9 12" id="KW-0275">Fatty acid biosynthesis</keyword>
<comment type="pathway">
    <text evidence="1 12">Lipid metabolism; fatty acid biosynthesis.</text>
</comment>
<comment type="catalytic activity">
    <reaction evidence="12">
        <text>a (3R)-hydroxyacyl-[ACP] + NADP(+) = a 3-oxoacyl-[ACP] + NADPH + H(+)</text>
        <dbReference type="Rhea" id="RHEA:17397"/>
        <dbReference type="Rhea" id="RHEA-COMP:9916"/>
        <dbReference type="Rhea" id="RHEA-COMP:9945"/>
        <dbReference type="ChEBI" id="CHEBI:15378"/>
        <dbReference type="ChEBI" id="CHEBI:57783"/>
        <dbReference type="ChEBI" id="CHEBI:58349"/>
        <dbReference type="ChEBI" id="CHEBI:78776"/>
        <dbReference type="ChEBI" id="CHEBI:78827"/>
        <dbReference type="EC" id="1.1.1.100"/>
    </reaction>
</comment>
<feature type="binding site" evidence="11">
    <location>
        <position position="190"/>
    </location>
    <ligand>
        <name>NADP(+)</name>
        <dbReference type="ChEBI" id="CHEBI:58349"/>
    </ligand>
</feature>
<evidence type="ECO:0000256" key="9">
    <source>
        <dbReference type="ARBA" id="ARBA00023160"/>
    </source>
</evidence>
<dbReference type="EMBL" id="DSJL01000011">
    <property type="protein sequence ID" value="HEF65405.1"/>
    <property type="molecule type" value="Genomic_DNA"/>
</dbReference>
<evidence type="ECO:0000256" key="11">
    <source>
        <dbReference type="PIRSR" id="PIRSR611284-2"/>
    </source>
</evidence>
<dbReference type="FunFam" id="3.40.50.720:FF:000037">
    <property type="entry name" value="3-oxoacyl-[acyl-carrier-protein] reductase FabG"/>
    <property type="match status" value="1"/>
</dbReference>
<dbReference type="InterPro" id="IPR020904">
    <property type="entry name" value="Sc_DH/Rdtase_CS"/>
</dbReference>
<dbReference type="InterPro" id="IPR050259">
    <property type="entry name" value="SDR"/>
</dbReference>
<dbReference type="GO" id="GO:0051287">
    <property type="term" value="F:NAD binding"/>
    <property type="evidence" value="ECO:0007669"/>
    <property type="project" value="UniProtKB-UniRule"/>
</dbReference>
<keyword evidence="8 12" id="KW-0443">Lipid metabolism</keyword>
<dbReference type="Gene3D" id="3.40.50.720">
    <property type="entry name" value="NAD(P)-binding Rossmann-like Domain"/>
    <property type="match status" value="1"/>
</dbReference>
<dbReference type="InterPro" id="IPR011284">
    <property type="entry name" value="3oxo_ACP_reduc"/>
</dbReference>
<dbReference type="Pfam" id="PF13561">
    <property type="entry name" value="adh_short_C2"/>
    <property type="match status" value="1"/>
</dbReference>
<feature type="domain" description="Ketoreductase" evidence="13">
    <location>
        <begin position="8"/>
        <end position="193"/>
    </location>
</feature>
<evidence type="ECO:0000313" key="14">
    <source>
        <dbReference type="EMBL" id="HEF65405.1"/>
    </source>
</evidence>
<name>A0A7C1K398_THERO</name>
<gene>
    <name evidence="14" type="primary">fabG</name>
    <name evidence="14" type="ORF">ENP47_07390</name>
</gene>
<comment type="caution">
    <text evidence="14">The sequence shown here is derived from an EMBL/GenBank/DDBJ whole genome shotgun (WGS) entry which is preliminary data.</text>
</comment>
<evidence type="ECO:0000256" key="12">
    <source>
        <dbReference type="RuleBase" id="RU366074"/>
    </source>
</evidence>
<dbReference type="NCBIfam" id="NF009464">
    <property type="entry name" value="PRK12824.1"/>
    <property type="match status" value="1"/>
</dbReference>
<dbReference type="CDD" id="cd05333">
    <property type="entry name" value="BKR_SDR_c"/>
    <property type="match status" value="1"/>
</dbReference>
<dbReference type="PANTHER" id="PTHR42879">
    <property type="entry name" value="3-OXOACYL-(ACYL-CARRIER-PROTEIN) REDUCTASE"/>
    <property type="match status" value="1"/>
</dbReference>
<keyword evidence="4 12" id="KW-0444">Lipid biosynthesis</keyword>
<dbReference type="GO" id="GO:0004316">
    <property type="term" value="F:3-oxoacyl-[acyl-carrier-protein] reductase (NADPH) activity"/>
    <property type="evidence" value="ECO:0007669"/>
    <property type="project" value="UniProtKB-UniRule"/>
</dbReference>
<evidence type="ECO:0000259" key="13">
    <source>
        <dbReference type="SMART" id="SM00822"/>
    </source>
</evidence>
<evidence type="ECO:0000256" key="10">
    <source>
        <dbReference type="PIRSR" id="PIRSR611284-1"/>
    </source>
</evidence>
<dbReference type="InterPro" id="IPR057326">
    <property type="entry name" value="KR_dom"/>
</dbReference>
<accession>A0A7C1K398</accession>
<feature type="binding site" evidence="11">
    <location>
        <begin position="14"/>
        <end position="17"/>
    </location>
    <ligand>
        <name>NADP(+)</name>
        <dbReference type="ChEBI" id="CHEBI:58349"/>
    </ligand>
</feature>
<dbReference type="PRINTS" id="PR00081">
    <property type="entry name" value="GDHRDH"/>
</dbReference>
<keyword evidence="6 11" id="KW-0521">NADP</keyword>
<dbReference type="NCBIfam" id="NF005559">
    <property type="entry name" value="PRK07231.1"/>
    <property type="match status" value="1"/>
</dbReference>
<dbReference type="EC" id="1.1.1.100" evidence="3 12"/>
<dbReference type="UniPathway" id="UPA00094"/>
<dbReference type="InterPro" id="IPR002347">
    <property type="entry name" value="SDR_fam"/>
</dbReference>